<name>A0ABY9JWZ1_9BACI</name>
<protein>
    <submittedName>
        <fullName evidence="1">Uncharacterized protein</fullName>
    </submittedName>
</protein>
<organism evidence="1 2">
    <name type="scientific">Bacillus carboniphilus</name>
    <dbReference type="NCBI Taxonomy" id="86663"/>
    <lineage>
        <taxon>Bacteria</taxon>
        <taxon>Bacillati</taxon>
        <taxon>Bacillota</taxon>
        <taxon>Bacilli</taxon>
        <taxon>Bacillales</taxon>
        <taxon>Bacillaceae</taxon>
        <taxon>Bacillus</taxon>
    </lineage>
</organism>
<sequence length="92" mass="11027">MNVLLSVLTIFEHKYLTKDSKDQKFSEEDKKIIEDSLLSFEELKQADICLYDFENQLKKIFTENTFDYRHLSMSLVKQGVHEELLTKLYEMK</sequence>
<accession>A0ABY9JWZ1</accession>
<gene>
    <name evidence="1" type="ORF">LC087_03655</name>
</gene>
<evidence type="ECO:0000313" key="2">
    <source>
        <dbReference type="Proteomes" id="UP001197974"/>
    </source>
</evidence>
<dbReference type="EMBL" id="CP129013">
    <property type="protein sequence ID" value="WLR43298.1"/>
    <property type="molecule type" value="Genomic_DNA"/>
</dbReference>
<keyword evidence="2" id="KW-1185">Reference proteome</keyword>
<evidence type="ECO:0000313" key="1">
    <source>
        <dbReference type="EMBL" id="WLR43298.1"/>
    </source>
</evidence>
<reference evidence="1 2" key="1">
    <citation type="submission" date="2023-06" db="EMBL/GenBank/DDBJ databases">
        <title>Five Gram-positive bacteria isolated from mangrove sediments in Shenzhen, Guangdong, China.</title>
        <authorList>
            <person name="Yu S."/>
            <person name="Zheng W."/>
            <person name="Huang Y."/>
        </authorList>
    </citation>
    <scope>NUCLEOTIDE SEQUENCE [LARGE SCALE GENOMIC DNA]</scope>
    <source>
        <strain evidence="1 2">SaN35-3</strain>
    </source>
</reference>
<proteinExistence type="predicted"/>
<dbReference type="RefSeq" id="WP_226539691.1">
    <property type="nucleotide sequence ID" value="NZ_CP129013.1"/>
</dbReference>
<dbReference type="Proteomes" id="UP001197974">
    <property type="component" value="Chromosome"/>
</dbReference>